<keyword evidence="3" id="KW-1185">Reference proteome</keyword>
<name>A0ABP3ZYL4_9ACTN</name>
<gene>
    <name evidence="2" type="ORF">GCM10009554_10780</name>
</gene>
<protein>
    <submittedName>
        <fullName evidence="2">Uncharacterized protein</fullName>
    </submittedName>
</protein>
<evidence type="ECO:0000313" key="2">
    <source>
        <dbReference type="EMBL" id="GAA0928871.1"/>
    </source>
</evidence>
<dbReference type="Proteomes" id="UP001500542">
    <property type="component" value="Unassembled WGS sequence"/>
</dbReference>
<evidence type="ECO:0000313" key="3">
    <source>
        <dbReference type="Proteomes" id="UP001500542"/>
    </source>
</evidence>
<feature type="transmembrane region" description="Helical" evidence="1">
    <location>
        <begin position="215"/>
        <end position="234"/>
    </location>
</feature>
<organism evidence="2 3">
    <name type="scientific">Kribbella koreensis</name>
    <dbReference type="NCBI Taxonomy" id="57909"/>
    <lineage>
        <taxon>Bacteria</taxon>
        <taxon>Bacillati</taxon>
        <taxon>Actinomycetota</taxon>
        <taxon>Actinomycetes</taxon>
        <taxon>Propionibacteriales</taxon>
        <taxon>Kribbellaceae</taxon>
        <taxon>Kribbella</taxon>
    </lineage>
</organism>
<comment type="caution">
    <text evidence="2">The sequence shown here is derived from an EMBL/GenBank/DDBJ whole genome shotgun (WGS) entry which is preliminary data.</text>
</comment>
<feature type="transmembrane region" description="Helical" evidence="1">
    <location>
        <begin position="186"/>
        <end position="203"/>
    </location>
</feature>
<feature type="transmembrane region" description="Helical" evidence="1">
    <location>
        <begin position="241"/>
        <end position="258"/>
    </location>
</feature>
<dbReference type="EMBL" id="BAAAHK010000003">
    <property type="protein sequence ID" value="GAA0928871.1"/>
    <property type="molecule type" value="Genomic_DNA"/>
</dbReference>
<proteinExistence type="predicted"/>
<feature type="transmembrane region" description="Helical" evidence="1">
    <location>
        <begin position="57"/>
        <end position="82"/>
    </location>
</feature>
<reference evidence="3" key="1">
    <citation type="journal article" date="2019" name="Int. J. Syst. Evol. Microbiol.">
        <title>The Global Catalogue of Microorganisms (GCM) 10K type strain sequencing project: providing services to taxonomists for standard genome sequencing and annotation.</title>
        <authorList>
            <consortium name="The Broad Institute Genomics Platform"/>
            <consortium name="The Broad Institute Genome Sequencing Center for Infectious Disease"/>
            <person name="Wu L."/>
            <person name="Ma J."/>
        </authorList>
    </citation>
    <scope>NUCLEOTIDE SEQUENCE [LARGE SCALE GENOMIC DNA]</scope>
    <source>
        <strain evidence="3">JCM 10977</strain>
    </source>
</reference>
<keyword evidence="1" id="KW-1133">Transmembrane helix</keyword>
<accession>A0ABP3ZYL4</accession>
<keyword evidence="1" id="KW-0472">Membrane</keyword>
<evidence type="ECO:0000256" key="1">
    <source>
        <dbReference type="SAM" id="Phobius"/>
    </source>
</evidence>
<keyword evidence="1" id="KW-0812">Transmembrane</keyword>
<dbReference type="RefSeq" id="WP_343965391.1">
    <property type="nucleotide sequence ID" value="NZ_BAAAHK010000003.1"/>
</dbReference>
<sequence length="266" mass="28161">MYPAGYREAYGREILDVHRDLTMDLPPPARLRADADLIAHALRVRLGLDSASPAGRFIALTTPFSLAVAAAYAGIQLMRWYAGIALSPGSTRSHLATIDIPQALNILQLALITTGAILTLTRRWPAGRFLTTTDLLAYATQWTVTPSLYGDGPFEALAATLTAATVLACPPDLATSGDTQDGGRRLAVMAGLMAAIAWFPVALVETRAFVVSTDYGAWPLLTLGLTGIALAFYARPAGLRLLAATAAASPLFVAHAYVTGVLEIVR</sequence>